<dbReference type="GO" id="GO:0015074">
    <property type="term" value="P:DNA integration"/>
    <property type="evidence" value="ECO:0007669"/>
    <property type="project" value="UniProtKB-KW"/>
</dbReference>
<evidence type="ECO:0000256" key="2">
    <source>
        <dbReference type="ARBA" id="ARBA00022908"/>
    </source>
</evidence>
<dbReference type="Gene3D" id="1.10.150.130">
    <property type="match status" value="1"/>
</dbReference>
<dbReference type="InterPro" id="IPR002104">
    <property type="entry name" value="Integrase_catalytic"/>
</dbReference>
<evidence type="ECO:0000256" key="4">
    <source>
        <dbReference type="ARBA" id="ARBA00023172"/>
    </source>
</evidence>
<dbReference type="InterPro" id="IPR044068">
    <property type="entry name" value="CB"/>
</dbReference>
<dbReference type="RefSeq" id="WP_133254854.1">
    <property type="nucleotide sequence ID" value="NZ_FUIG01000046.1"/>
</dbReference>
<sequence length="459" mass="50794">MMILVQYLQKRGKAGWRYRRKVPPALKAFLGRGEIVIPLGKTEAEAMARYKKVHAEAELQLKTAALGVKAPQAVSLGAADTPLNQFQRADKQIRQWKLDPDWQSGGGDSDHEVVARDVIAESIAQKYPVGDDGYPVDVSSNDAALLRALMLGSREVQPDPTLEDARKLYLEERVGDDKTKQMELDRIFKLVREALGRDRKLSSLKRQDAKEVRAHMIDGRKASSVDRYLNVVRAAINHAIREYDLKVTNSFMYLEAAPKDKAEPDKDKRRPFTLDEAAAIRARIMSTAKEDLQHIWRLLDGTGSRLAEASGLRVSDIHLDHASPHMTVEWHADRRIKNRVSRRNVPLIGDALEAARAAVKAAGNATMLFPAYGRPRGPASASAALGKHVRACVSDPKATTHSLRHLMKDRLRLAGVTKSDQDIVLGHSSGSVGEDYGGDEVRLEVARRALEKALLGGGR</sequence>
<evidence type="ECO:0000259" key="7">
    <source>
        <dbReference type="PROSITE" id="PS51900"/>
    </source>
</evidence>
<accession>A0A2P9ASA8</accession>
<comment type="similarity">
    <text evidence="1">Belongs to the 'phage' integrase family.</text>
</comment>
<dbReference type="InterPro" id="IPR011010">
    <property type="entry name" value="DNA_brk_join_enz"/>
</dbReference>
<dbReference type="PROSITE" id="PS51900">
    <property type="entry name" value="CB"/>
    <property type="match status" value="1"/>
</dbReference>
<dbReference type="SUPFAM" id="SSF56349">
    <property type="entry name" value="DNA breaking-rejoining enzymes"/>
    <property type="match status" value="1"/>
</dbReference>
<evidence type="ECO:0000256" key="3">
    <source>
        <dbReference type="ARBA" id="ARBA00023125"/>
    </source>
</evidence>
<proteinExistence type="inferred from homology"/>
<dbReference type="Pfam" id="PF00589">
    <property type="entry name" value="Phage_integrase"/>
    <property type="match status" value="1"/>
</dbReference>
<organism evidence="8 9">
    <name type="scientific">Mesorhizobium delmotii</name>
    <dbReference type="NCBI Taxonomy" id="1631247"/>
    <lineage>
        <taxon>Bacteria</taxon>
        <taxon>Pseudomonadati</taxon>
        <taxon>Pseudomonadota</taxon>
        <taxon>Alphaproteobacteria</taxon>
        <taxon>Hyphomicrobiales</taxon>
        <taxon>Phyllobacteriaceae</taxon>
        <taxon>Mesorhizobium</taxon>
    </lineage>
</organism>
<evidence type="ECO:0000313" key="8">
    <source>
        <dbReference type="EMBL" id="SJM34048.1"/>
    </source>
</evidence>
<dbReference type="GO" id="GO:0003677">
    <property type="term" value="F:DNA binding"/>
    <property type="evidence" value="ECO:0007669"/>
    <property type="project" value="UniProtKB-UniRule"/>
</dbReference>
<evidence type="ECO:0000256" key="5">
    <source>
        <dbReference type="PROSITE-ProRule" id="PRU01248"/>
    </source>
</evidence>
<dbReference type="InterPro" id="IPR010998">
    <property type="entry name" value="Integrase_recombinase_N"/>
</dbReference>
<keyword evidence="3 5" id="KW-0238">DNA-binding</keyword>
<keyword evidence="4" id="KW-0233">DNA recombination</keyword>
<evidence type="ECO:0000259" key="6">
    <source>
        <dbReference type="PROSITE" id="PS51898"/>
    </source>
</evidence>
<feature type="domain" description="Core-binding (CB)" evidence="7">
    <location>
        <begin position="160"/>
        <end position="240"/>
    </location>
</feature>
<keyword evidence="2" id="KW-0229">DNA integration</keyword>
<dbReference type="PANTHER" id="PTHR30629">
    <property type="entry name" value="PROPHAGE INTEGRASE"/>
    <property type="match status" value="1"/>
</dbReference>
<reference evidence="9" key="1">
    <citation type="submission" date="2016-12" db="EMBL/GenBank/DDBJ databases">
        <authorList>
            <person name="Brunel B."/>
        </authorList>
    </citation>
    <scope>NUCLEOTIDE SEQUENCE [LARGE SCALE GENOMIC DNA]</scope>
</reference>
<dbReference type="EMBL" id="FUIG01000046">
    <property type="protein sequence ID" value="SJM34048.1"/>
    <property type="molecule type" value="Genomic_DNA"/>
</dbReference>
<evidence type="ECO:0008006" key="10">
    <source>
        <dbReference type="Google" id="ProtNLM"/>
    </source>
</evidence>
<feature type="domain" description="Tyr recombinase" evidence="6">
    <location>
        <begin position="267"/>
        <end position="451"/>
    </location>
</feature>
<protein>
    <recommendedName>
        <fullName evidence="10">Tyr recombinase domain-containing protein</fullName>
    </recommendedName>
</protein>
<dbReference type="Proteomes" id="UP000245698">
    <property type="component" value="Unassembled WGS sequence"/>
</dbReference>
<name>A0A2P9ASA8_9HYPH</name>
<evidence type="ECO:0000256" key="1">
    <source>
        <dbReference type="ARBA" id="ARBA00008857"/>
    </source>
</evidence>
<keyword evidence="9" id="KW-1185">Reference proteome</keyword>
<gene>
    <name evidence="8" type="ORF">BQ8482_380231</name>
</gene>
<evidence type="ECO:0000313" key="9">
    <source>
        <dbReference type="Proteomes" id="UP000245698"/>
    </source>
</evidence>
<dbReference type="InterPro" id="IPR050808">
    <property type="entry name" value="Phage_Integrase"/>
</dbReference>
<dbReference type="PANTHER" id="PTHR30629:SF2">
    <property type="entry name" value="PROPHAGE INTEGRASE INTS-RELATED"/>
    <property type="match status" value="1"/>
</dbReference>
<dbReference type="GO" id="GO:0006310">
    <property type="term" value="P:DNA recombination"/>
    <property type="evidence" value="ECO:0007669"/>
    <property type="project" value="UniProtKB-KW"/>
</dbReference>
<dbReference type="PROSITE" id="PS51898">
    <property type="entry name" value="TYR_RECOMBINASE"/>
    <property type="match status" value="1"/>
</dbReference>
<dbReference type="Gene3D" id="1.10.443.10">
    <property type="entry name" value="Intergrase catalytic core"/>
    <property type="match status" value="1"/>
</dbReference>
<dbReference type="AlphaFoldDB" id="A0A2P9ASA8"/>
<dbReference type="InterPro" id="IPR013762">
    <property type="entry name" value="Integrase-like_cat_sf"/>
</dbReference>